<evidence type="ECO:0000256" key="3">
    <source>
        <dbReference type="ARBA" id="ARBA00023002"/>
    </source>
</evidence>
<evidence type="ECO:0000313" key="8">
    <source>
        <dbReference type="Proteomes" id="UP000006875"/>
    </source>
</evidence>
<dbReference type="GO" id="GO:0019354">
    <property type="term" value="P:siroheme biosynthetic process"/>
    <property type="evidence" value="ECO:0007669"/>
    <property type="project" value="UniProtKB-UniPathway"/>
</dbReference>
<dbReference type="Gene3D" id="3.40.50.720">
    <property type="entry name" value="NAD(P)-binding Rossmann-like Domain"/>
    <property type="match status" value="1"/>
</dbReference>
<evidence type="ECO:0000256" key="2">
    <source>
        <dbReference type="ARBA" id="ARBA00012400"/>
    </source>
</evidence>
<dbReference type="OrthoDB" id="9773765at2"/>
<evidence type="ECO:0000256" key="5">
    <source>
        <dbReference type="ARBA" id="ARBA00023244"/>
    </source>
</evidence>
<dbReference type="SUPFAM" id="SSF51735">
    <property type="entry name" value="NAD(P)-binding Rossmann-fold domains"/>
    <property type="match status" value="1"/>
</dbReference>
<keyword evidence="3" id="KW-0560">Oxidoreductase</keyword>
<keyword evidence="7" id="KW-0614">Plasmid</keyword>
<reference evidence="7 8" key="1">
    <citation type="journal article" date="2010" name="Stand. Genomic Sci.">
        <title>Complete genome sequence of Ilyobacter polytropus type strain (CuHbu1).</title>
        <authorList>
            <person name="Sikorski J."/>
            <person name="Chertkov O."/>
            <person name="Lapidus A."/>
            <person name="Nolan M."/>
            <person name="Lucas S."/>
            <person name="Del Rio T.G."/>
            <person name="Tice H."/>
            <person name="Cheng J.F."/>
            <person name="Tapia R."/>
            <person name="Han C."/>
            <person name="Goodwin L."/>
            <person name="Pitluck S."/>
            <person name="Liolios K."/>
            <person name="Ivanova N."/>
            <person name="Mavromatis K."/>
            <person name="Mikhailova N."/>
            <person name="Pati A."/>
            <person name="Chen A."/>
            <person name="Palaniappan K."/>
            <person name="Land M."/>
            <person name="Hauser L."/>
            <person name="Chang Y.J."/>
            <person name="Jeffries C.D."/>
            <person name="Brambilla E."/>
            <person name="Yasawong M."/>
            <person name="Rohde M."/>
            <person name="Pukall R."/>
            <person name="Spring S."/>
            <person name="Goker M."/>
            <person name="Woyke T."/>
            <person name="Bristow J."/>
            <person name="Eisen J.A."/>
            <person name="Markowitz V."/>
            <person name="Hugenholtz P."/>
            <person name="Kyrpides N.C."/>
            <person name="Klenk H.P."/>
        </authorList>
    </citation>
    <scope>NUCLEOTIDE SEQUENCE [LARGE SCALE GENOMIC DNA]</scope>
    <source>
        <strain evidence="8">ATCC 51220 / DSM 2926 / LMG 16218 / CuHBu1</strain>
        <plasmid evidence="8">pILYOP01</plasmid>
    </source>
</reference>
<organism evidence="7 8">
    <name type="scientific">Ilyobacter polytropus (strain ATCC 51220 / DSM 2926 / LMG 16218 / CuHBu1)</name>
    <dbReference type="NCBI Taxonomy" id="572544"/>
    <lineage>
        <taxon>Bacteria</taxon>
        <taxon>Fusobacteriati</taxon>
        <taxon>Fusobacteriota</taxon>
        <taxon>Fusobacteriia</taxon>
        <taxon>Fusobacteriales</taxon>
        <taxon>Fusobacteriaceae</taxon>
        <taxon>Ilyobacter</taxon>
    </lineage>
</organism>
<comment type="pathway">
    <text evidence="1">Porphyrin-containing compound metabolism; siroheme biosynthesis; sirohydrochlorin from precorrin-2: step 1/1.</text>
</comment>
<sequence>MEHKFFPLFVDLNDKRCLVIGAGNIAYRKIKTLLKYGAMVEVITRDVAEDRISELQGVKVSVKAFSEKDLENVFLVVAATNNSDFNKEIFEICNAKNILVNNMTSKFDMNARFSAVYEGESVQVAVSSMGYPKKSLEIRDNIKKMLEKNNCQ</sequence>
<evidence type="ECO:0000313" key="7">
    <source>
        <dbReference type="EMBL" id="ADO84145.1"/>
    </source>
</evidence>
<accession>E3HDF9</accession>
<comment type="catalytic activity">
    <reaction evidence="6">
        <text>precorrin-2 + NAD(+) = sirohydrochlorin + NADH + 2 H(+)</text>
        <dbReference type="Rhea" id="RHEA:15613"/>
        <dbReference type="ChEBI" id="CHEBI:15378"/>
        <dbReference type="ChEBI" id="CHEBI:57540"/>
        <dbReference type="ChEBI" id="CHEBI:57945"/>
        <dbReference type="ChEBI" id="CHEBI:58351"/>
        <dbReference type="ChEBI" id="CHEBI:58827"/>
        <dbReference type="EC" id="1.3.1.76"/>
    </reaction>
</comment>
<geneLocation type="plasmid" evidence="7 8">
    <name>pILYOP01</name>
</geneLocation>
<dbReference type="KEGG" id="ipo:Ilyop_2385"/>
<evidence type="ECO:0000256" key="6">
    <source>
        <dbReference type="ARBA" id="ARBA00047561"/>
    </source>
</evidence>
<dbReference type="EMBL" id="CP002282">
    <property type="protein sequence ID" value="ADO84145.1"/>
    <property type="molecule type" value="Genomic_DNA"/>
</dbReference>
<protein>
    <recommendedName>
        <fullName evidence="2">precorrin-2 dehydrogenase</fullName>
        <ecNumber evidence="2">1.3.1.76</ecNumber>
    </recommendedName>
</protein>
<dbReference type="Proteomes" id="UP000006875">
    <property type="component" value="Plasmid pILYOP01"/>
</dbReference>
<dbReference type="InterPro" id="IPR036291">
    <property type="entry name" value="NAD(P)-bd_dom_sf"/>
</dbReference>
<dbReference type="GO" id="GO:0004325">
    <property type="term" value="F:ferrochelatase activity"/>
    <property type="evidence" value="ECO:0007669"/>
    <property type="project" value="InterPro"/>
</dbReference>
<dbReference type="PANTHER" id="PTHR35330">
    <property type="entry name" value="SIROHEME BIOSYNTHESIS PROTEIN MET8"/>
    <property type="match status" value="1"/>
</dbReference>
<dbReference type="Pfam" id="PF13241">
    <property type="entry name" value="NAD_binding_7"/>
    <property type="match status" value="1"/>
</dbReference>
<keyword evidence="5" id="KW-0627">Porphyrin biosynthesis</keyword>
<keyword evidence="4" id="KW-0520">NAD</keyword>
<dbReference type="GO" id="GO:0043115">
    <property type="term" value="F:precorrin-2 dehydrogenase activity"/>
    <property type="evidence" value="ECO:0007669"/>
    <property type="project" value="UniProtKB-EC"/>
</dbReference>
<dbReference type="RefSeq" id="WP_013388804.1">
    <property type="nucleotide sequence ID" value="NC_014633.1"/>
</dbReference>
<dbReference type="UniPathway" id="UPA00262">
    <property type="reaction ID" value="UER00222"/>
</dbReference>
<dbReference type="InterPro" id="IPR006367">
    <property type="entry name" value="Sirohaem_synthase_N"/>
</dbReference>
<evidence type="ECO:0000256" key="4">
    <source>
        <dbReference type="ARBA" id="ARBA00023027"/>
    </source>
</evidence>
<name>E3HDF9_ILYPC</name>
<evidence type="ECO:0000256" key="1">
    <source>
        <dbReference type="ARBA" id="ARBA00005010"/>
    </source>
</evidence>
<proteinExistence type="predicted"/>
<dbReference type="InterPro" id="IPR028161">
    <property type="entry name" value="Met8-like"/>
</dbReference>
<dbReference type="AlphaFoldDB" id="E3HDF9"/>
<keyword evidence="8" id="KW-1185">Reference proteome</keyword>
<dbReference type="HOGENOM" id="CLU_011276_8_3_0"/>
<gene>
    <name evidence="7" type="ordered locus">Ilyop_2385</name>
</gene>
<dbReference type="EC" id="1.3.1.76" evidence="2"/>
<dbReference type="NCBIfam" id="TIGR01470">
    <property type="entry name" value="cysG_Nterm"/>
    <property type="match status" value="1"/>
</dbReference>
<dbReference type="PANTHER" id="PTHR35330:SF1">
    <property type="entry name" value="SIROHEME BIOSYNTHESIS PROTEIN MET8"/>
    <property type="match status" value="1"/>
</dbReference>